<gene>
    <name evidence="8" type="ORF">GEU84_016890</name>
</gene>
<dbReference type="InterPro" id="IPR050306">
    <property type="entry name" value="PfkB_Carbo_kinase"/>
</dbReference>
<proteinExistence type="inferred from homology"/>
<sequence length="306" mass="31712">MILSCGEALIDMLPRTSQQGEPAFAPYAGGAVFNTAIALGRLGAPSAFFSGLSTDMLGEILVETLEASQVDTGYCARSARPTTVAFVKLVNGQATYAFYDENTAGRLLAVSDLPTLPASVGTLFFGGISLVNDPAASTYEALMAREAPARVTMIDPNIRPGFITDEPGYRARIARMLALADIVKLSDEDLHWLEGEGDLTALARAILARGPKLVLITEGAKGARAVTATQDRFVAATKVTVADTVGAGDTFNAGALAALHQAGALTKTALAALPDDVLDAALSLGTRAAAITVSRPGANPPWAHEL</sequence>
<dbReference type="InterPro" id="IPR011611">
    <property type="entry name" value="PfkB_dom"/>
</dbReference>
<dbReference type="PANTHER" id="PTHR43085">
    <property type="entry name" value="HEXOKINASE FAMILY MEMBER"/>
    <property type="match status" value="1"/>
</dbReference>
<name>A0A8X8GZL6_9RHOB</name>
<evidence type="ECO:0000256" key="6">
    <source>
        <dbReference type="RuleBase" id="RU003704"/>
    </source>
</evidence>
<dbReference type="SUPFAM" id="SSF53613">
    <property type="entry name" value="Ribokinase-like"/>
    <property type="match status" value="1"/>
</dbReference>
<evidence type="ECO:0000256" key="2">
    <source>
        <dbReference type="ARBA" id="ARBA00022679"/>
    </source>
</evidence>
<keyword evidence="5" id="KW-0067">ATP-binding</keyword>
<evidence type="ECO:0000256" key="4">
    <source>
        <dbReference type="ARBA" id="ARBA00022777"/>
    </source>
</evidence>
<protein>
    <submittedName>
        <fullName evidence="8">Carbohydrate kinase</fullName>
    </submittedName>
</protein>
<organism evidence="8 9">
    <name type="scientific">Fertoeibacter niger</name>
    <dbReference type="NCBI Taxonomy" id="2656921"/>
    <lineage>
        <taxon>Bacteria</taxon>
        <taxon>Pseudomonadati</taxon>
        <taxon>Pseudomonadota</taxon>
        <taxon>Alphaproteobacteria</taxon>
        <taxon>Rhodobacterales</taxon>
        <taxon>Paracoccaceae</taxon>
        <taxon>Fertoeibacter</taxon>
    </lineage>
</organism>
<keyword evidence="2 6" id="KW-0808">Transferase</keyword>
<dbReference type="RefSeq" id="WP_152828248.1">
    <property type="nucleotide sequence ID" value="NZ_WHUT02000011.1"/>
</dbReference>
<dbReference type="InterPro" id="IPR002139">
    <property type="entry name" value="Ribo/fructo_kinase"/>
</dbReference>
<dbReference type="EMBL" id="WHUT02000011">
    <property type="protein sequence ID" value="NUB46077.1"/>
    <property type="molecule type" value="Genomic_DNA"/>
</dbReference>
<evidence type="ECO:0000256" key="3">
    <source>
        <dbReference type="ARBA" id="ARBA00022741"/>
    </source>
</evidence>
<dbReference type="PROSITE" id="PS00584">
    <property type="entry name" value="PFKB_KINASES_2"/>
    <property type="match status" value="1"/>
</dbReference>
<dbReference type="PANTHER" id="PTHR43085:SF1">
    <property type="entry name" value="PSEUDOURIDINE KINASE-RELATED"/>
    <property type="match status" value="1"/>
</dbReference>
<dbReference type="Proteomes" id="UP000484076">
    <property type="component" value="Unassembled WGS sequence"/>
</dbReference>
<keyword evidence="3" id="KW-0547">Nucleotide-binding</keyword>
<dbReference type="PRINTS" id="PR00990">
    <property type="entry name" value="RIBOKINASE"/>
</dbReference>
<dbReference type="Pfam" id="PF00294">
    <property type="entry name" value="PfkB"/>
    <property type="match status" value="1"/>
</dbReference>
<dbReference type="InterPro" id="IPR002173">
    <property type="entry name" value="Carboh/pur_kinase_PfkB_CS"/>
</dbReference>
<evidence type="ECO:0000313" key="8">
    <source>
        <dbReference type="EMBL" id="NUB46077.1"/>
    </source>
</evidence>
<keyword evidence="4 6" id="KW-0418">Kinase</keyword>
<dbReference type="InterPro" id="IPR029056">
    <property type="entry name" value="Ribokinase-like"/>
</dbReference>
<comment type="caution">
    <text evidence="8">The sequence shown here is derived from an EMBL/GenBank/DDBJ whole genome shotgun (WGS) entry which is preliminary data.</text>
</comment>
<dbReference type="Gene3D" id="3.40.1190.20">
    <property type="match status" value="1"/>
</dbReference>
<dbReference type="CDD" id="cd01167">
    <property type="entry name" value="bac_FRK"/>
    <property type="match status" value="1"/>
</dbReference>
<dbReference type="GO" id="GO:0005524">
    <property type="term" value="F:ATP binding"/>
    <property type="evidence" value="ECO:0007669"/>
    <property type="project" value="UniProtKB-KW"/>
</dbReference>
<evidence type="ECO:0000259" key="7">
    <source>
        <dbReference type="Pfam" id="PF00294"/>
    </source>
</evidence>
<dbReference type="GO" id="GO:0006000">
    <property type="term" value="P:fructose metabolic process"/>
    <property type="evidence" value="ECO:0007669"/>
    <property type="project" value="UniProtKB-ARBA"/>
</dbReference>
<accession>A0A8X8GZL6</accession>
<dbReference type="AlphaFoldDB" id="A0A8X8GZL6"/>
<evidence type="ECO:0000256" key="5">
    <source>
        <dbReference type="ARBA" id="ARBA00022840"/>
    </source>
</evidence>
<dbReference type="GO" id="GO:0008865">
    <property type="term" value="F:fructokinase activity"/>
    <property type="evidence" value="ECO:0007669"/>
    <property type="project" value="UniProtKB-ARBA"/>
</dbReference>
<feature type="domain" description="Carbohydrate kinase PfkB" evidence="7">
    <location>
        <begin position="2"/>
        <end position="301"/>
    </location>
</feature>
<evidence type="ECO:0000313" key="9">
    <source>
        <dbReference type="Proteomes" id="UP000484076"/>
    </source>
</evidence>
<keyword evidence="9" id="KW-1185">Reference proteome</keyword>
<evidence type="ECO:0000256" key="1">
    <source>
        <dbReference type="ARBA" id="ARBA00010688"/>
    </source>
</evidence>
<comment type="similarity">
    <text evidence="1 6">Belongs to the carbohydrate kinase PfkB family.</text>
</comment>
<reference evidence="8" key="1">
    <citation type="submission" date="2020-05" db="EMBL/GenBank/DDBJ databases">
        <title>Fertoebacter nigrum gen. nov., sp. nov., a new member of the family Rhodobacteraceae.</title>
        <authorList>
            <person name="Szuroczki S."/>
            <person name="Abbaszade G."/>
            <person name="Buni D."/>
            <person name="Schumann P."/>
            <person name="Toth E."/>
        </authorList>
    </citation>
    <scope>NUCLEOTIDE SEQUENCE</scope>
    <source>
        <strain evidence="8">RG-N-1a</strain>
    </source>
</reference>